<feature type="transmembrane region" description="Helical" evidence="6">
    <location>
        <begin position="158"/>
        <end position="179"/>
    </location>
</feature>
<evidence type="ECO:0000256" key="4">
    <source>
        <dbReference type="ARBA" id="ARBA00022989"/>
    </source>
</evidence>
<evidence type="ECO:0000256" key="1">
    <source>
        <dbReference type="ARBA" id="ARBA00004141"/>
    </source>
</evidence>
<dbReference type="Ensembl" id="ENSCVAT00000021797.1">
    <property type="protein sequence ID" value="ENSCVAP00000014085.1"/>
    <property type="gene ID" value="ENSCVAG00000016827.1"/>
</dbReference>
<evidence type="ECO:0000256" key="6">
    <source>
        <dbReference type="SAM" id="Phobius"/>
    </source>
</evidence>
<proteinExistence type="predicted"/>
<keyword evidence="4 6" id="KW-1133">Transmembrane helix</keyword>
<keyword evidence="8" id="KW-1185">Reference proteome</keyword>
<evidence type="ECO:0000256" key="2">
    <source>
        <dbReference type="ARBA" id="ARBA00022597"/>
    </source>
</evidence>
<accession>A0A3Q2FZD1</accession>
<dbReference type="GO" id="GO:0015165">
    <property type="term" value="F:pyrimidine nucleotide-sugar transmembrane transporter activity"/>
    <property type="evidence" value="ECO:0007669"/>
    <property type="project" value="InterPro"/>
</dbReference>
<keyword evidence="5 6" id="KW-0472">Membrane</keyword>
<protein>
    <submittedName>
        <fullName evidence="7">Solute carrier family 35 member A3a</fullName>
    </submittedName>
</protein>
<evidence type="ECO:0000256" key="5">
    <source>
        <dbReference type="ARBA" id="ARBA00023136"/>
    </source>
</evidence>
<dbReference type="GeneTree" id="ENSGT00950000182827"/>
<evidence type="ECO:0000313" key="7">
    <source>
        <dbReference type="Ensembl" id="ENSCVAP00000014085.1"/>
    </source>
</evidence>
<dbReference type="Proteomes" id="UP000265020">
    <property type="component" value="Unassembled WGS sequence"/>
</dbReference>
<name>A0A3Q2FZD1_CYPVA</name>
<dbReference type="GO" id="GO:0000139">
    <property type="term" value="C:Golgi membrane"/>
    <property type="evidence" value="ECO:0007669"/>
    <property type="project" value="UniProtKB-SubCell"/>
</dbReference>
<evidence type="ECO:0000256" key="3">
    <source>
        <dbReference type="ARBA" id="ARBA00022692"/>
    </source>
</evidence>
<keyword evidence="2" id="KW-0762">Sugar transport</keyword>
<dbReference type="PANTHER" id="PTHR10231">
    <property type="entry name" value="NUCLEOTIDE-SUGAR TRANSMEMBRANE TRANSPORTER"/>
    <property type="match status" value="1"/>
</dbReference>
<keyword evidence="2" id="KW-0813">Transport</keyword>
<feature type="transmembrane region" description="Helical" evidence="6">
    <location>
        <begin position="126"/>
        <end position="146"/>
    </location>
</feature>
<dbReference type="NCBIfam" id="TIGR00803">
    <property type="entry name" value="nst"/>
    <property type="match status" value="1"/>
</dbReference>
<dbReference type="InterPro" id="IPR007271">
    <property type="entry name" value="Nuc_sug_transpt"/>
</dbReference>
<comment type="subcellular location">
    <subcellularLocation>
        <location evidence="1">Membrane</location>
        <topology evidence="1">Multi-pass membrane protein</topology>
    </subcellularLocation>
</comment>
<dbReference type="Pfam" id="PF04142">
    <property type="entry name" value="Nuc_sug_transp"/>
    <property type="match status" value="2"/>
</dbReference>
<dbReference type="AlphaFoldDB" id="A0A3Q2FZD1"/>
<reference evidence="7" key="1">
    <citation type="submission" date="2025-08" db="UniProtKB">
        <authorList>
            <consortium name="Ensembl"/>
        </authorList>
    </citation>
    <scope>IDENTIFICATION</scope>
</reference>
<reference evidence="7" key="2">
    <citation type="submission" date="2025-09" db="UniProtKB">
        <authorList>
            <consortium name="Ensembl"/>
        </authorList>
    </citation>
    <scope>IDENTIFICATION</scope>
</reference>
<organism evidence="7 8">
    <name type="scientific">Cyprinodon variegatus</name>
    <name type="common">Sheepshead minnow</name>
    <dbReference type="NCBI Taxonomy" id="28743"/>
    <lineage>
        <taxon>Eukaryota</taxon>
        <taxon>Metazoa</taxon>
        <taxon>Chordata</taxon>
        <taxon>Craniata</taxon>
        <taxon>Vertebrata</taxon>
        <taxon>Euteleostomi</taxon>
        <taxon>Actinopterygii</taxon>
        <taxon>Neopterygii</taxon>
        <taxon>Teleostei</taxon>
        <taxon>Neoteleostei</taxon>
        <taxon>Acanthomorphata</taxon>
        <taxon>Ovalentaria</taxon>
        <taxon>Atherinomorphae</taxon>
        <taxon>Cyprinodontiformes</taxon>
        <taxon>Cyprinodontidae</taxon>
        <taxon>Cyprinodon</taxon>
    </lineage>
</organism>
<evidence type="ECO:0000313" key="8">
    <source>
        <dbReference type="Proteomes" id="UP000265020"/>
    </source>
</evidence>
<sequence length="213" mass="23566">MASARLKYLSLGVLVFQTTSLVLTMRYSRTLQAEGPRYLASSAVVVAEVMKILTCYSMRALNSILRQEILHKPIETLKLAIPSGIYTLQNNLLYVALSNLDAATYQWPSDSTAAPEKEAHSAGSQFVGVTAVLVACCSSGFAGVYFEKILKESKQSVWVRNIQLGMFGLVFGLFGMLAYDGERVRESGMFQGYNTVTWTVVALQVTLYLYQQM</sequence>
<feature type="transmembrane region" description="Helical" evidence="6">
    <location>
        <begin position="191"/>
        <end position="210"/>
    </location>
</feature>
<keyword evidence="3 6" id="KW-0812">Transmembrane</keyword>